<evidence type="ECO:0000313" key="4">
    <source>
        <dbReference type="Proteomes" id="UP000460718"/>
    </source>
</evidence>
<feature type="region of interest" description="Disordered" evidence="1">
    <location>
        <begin position="1"/>
        <end position="67"/>
    </location>
</feature>
<accession>A0A6A3MKT2</accession>
<evidence type="ECO:0000256" key="1">
    <source>
        <dbReference type="SAM" id="MobiDB-lite"/>
    </source>
</evidence>
<dbReference type="Proteomes" id="UP000460718">
    <property type="component" value="Unassembled WGS sequence"/>
</dbReference>
<dbReference type="Proteomes" id="UP000486351">
    <property type="component" value="Unassembled WGS sequence"/>
</dbReference>
<dbReference type="AlphaFoldDB" id="A0A6A3MKT2"/>
<evidence type="ECO:0000313" key="3">
    <source>
        <dbReference type="EMBL" id="KAE9356594.1"/>
    </source>
</evidence>
<protein>
    <submittedName>
        <fullName evidence="2">Uncharacterized protein</fullName>
    </submittedName>
</protein>
<feature type="compositionally biased region" description="Polar residues" evidence="1">
    <location>
        <begin position="26"/>
        <end position="43"/>
    </location>
</feature>
<comment type="caution">
    <text evidence="2">The sequence shown here is derived from an EMBL/GenBank/DDBJ whole genome shotgun (WGS) entry which is preliminary data.</text>
</comment>
<dbReference type="EMBL" id="QXFW01000020">
    <property type="protein sequence ID" value="KAE9029965.1"/>
    <property type="molecule type" value="Genomic_DNA"/>
</dbReference>
<evidence type="ECO:0000313" key="2">
    <source>
        <dbReference type="EMBL" id="KAE9029965.1"/>
    </source>
</evidence>
<proteinExistence type="predicted"/>
<organism evidence="2 4">
    <name type="scientific">Phytophthora fragariae</name>
    <dbReference type="NCBI Taxonomy" id="53985"/>
    <lineage>
        <taxon>Eukaryota</taxon>
        <taxon>Sar</taxon>
        <taxon>Stramenopiles</taxon>
        <taxon>Oomycota</taxon>
        <taxon>Peronosporomycetes</taxon>
        <taxon>Peronosporales</taxon>
        <taxon>Peronosporaceae</taxon>
        <taxon>Phytophthora</taxon>
    </lineage>
</organism>
<feature type="compositionally biased region" description="Pro residues" evidence="1">
    <location>
        <begin position="58"/>
        <end position="67"/>
    </location>
</feature>
<evidence type="ECO:0000313" key="5">
    <source>
        <dbReference type="Proteomes" id="UP000486351"/>
    </source>
</evidence>
<gene>
    <name evidence="3" type="ORF">PF008_g3541</name>
    <name evidence="2" type="ORF">PF011_g816</name>
</gene>
<reference evidence="4 5" key="1">
    <citation type="submission" date="2018-09" db="EMBL/GenBank/DDBJ databases">
        <title>Genomic investigation of the strawberry pathogen Phytophthora fragariae indicates pathogenicity is determined by transcriptional variation in three key races.</title>
        <authorList>
            <person name="Adams T.M."/>
            <person name="Armitage A.D."/>
            <person name="Sobczyk M.K."/>
            <person name="Bates H.J."/>
            <person name="Dunwell J.M."/>
            <person name="Nellist C.F."/>
            <person name="Harrison R.J."/>
        </authorList>
    </citation>
    <scope>NUCLEOTIDE SEQUENCE [LARGE SCALE GENOMIC DNA]</scope>
    <source>
        <strain evidence="3 5">NOV-77</strain>
        <strain evidence="2 4">SCRP245</strain>
    </source>
</reference>
<dbReference type="EMBL" id="QXFY01000109">
    <property type="protein sequence ID" value="KAE9356594.1"/>
    <property type="molecule type" value="Genomic_DNA"/>
</dbReference>
<sequence>MPWKKAEDDSSVAPVEKKTDSEEFDSPTTKTTYPGPRNSSTFKTELETLNRLRIRSSLPPPLPRKEG</sequence>
<name>A0A6A3MKT2_9STRA</name>